<keyword evidence="3" id="KW-1185">Reference proteome</keyword>
<evidence type="ECO:0000313" key="3">
    <source>
        <dbReference type="Proteomes" id="UP000777438"/>
    </source>
</evidence>
<accession>A0A9P9ASN0</accession>
<evidence type="ECO:0000259" key="1">
    <source>
        <dbReference type="Pfam" id="PF06985"/>
    </source>
</evidence>
<dbReference type="OrthoDB" id="5362512at2759"/>
<evidence type="ECO:0000313" key="2">
    <source>
        <dbReference type="EMBL" id="KAH6894632.1"/>
    </source>
</evidence>
<reference evidence="2 3" key="1">
    <citation type="journal article" date="2021" name="Nat. Commun.">
        <title>Genetic determinants of endophytism in the Arabidopsis root mycobiome.</title>
        <authorList>
            <person name="Mesny F."/>
            <person name="Miyauchi S."/>
            <person name="Thiergart T."/>
            <person name="Pickel B."/>
            <person name="Atanasova L."/>
            <person name="Karlsson M."/>
            <person name="Huettel B."/>
            <person name="Barry K.W."/>
            <person name="Haridas S."/>
            <person name="Chen C."/>
            <person name="Bauer D."/>
            <person name="Andreopoulos W."/>
            <person name="Pangilinan J."/>
            <person name="LaButti K."/>
            <person name="Riley R."/>
            <person name="Lipzen A."/>
            <person name="Clum A."/>
            <person name="Drula E."/>
            <person name="Henrissat B."/>
            <person name="Kohler A."/>
            <person name="Grigoriev I.V."/>
            <person name="Martin F.M."/>
            <person name="Hacquard S."/>
        </authorList>
    </citation>
    <scope>NUCLEOTIDE SEQUENCE [LARGE SCALE GENOMIC DNA]</scope>
    <source>
        <strain evidence="2 3">MPI-CAGE-CH-0241</strain>
    </source>
</reference>
<sequence>MPPNHHHQGLVETSNFFCRQCLSIFSNPKILIITRHAIPPPSGDGEYLHHQTIDAITSAADDGCFICKNLLSAITKSDLASLWQGNAQELRLTYTVYDNEGWPQTVRFEVGRKTVLDFQLHTTDEEIPESKSLKLPSTGDDSIVAQAKQWLDLCQNTHKTCQSNHDIPSSWKPTRLLRIMEDAASFKLCYGDSLHPQTRYAALSHCWGSQPLFSLSSSNLDRLTGGIDTSVLPKTFRDAMNFAHSMDLEYIWIDSLCIIQDSDDDWRYESARMSNVYQNALFNIAATAATNAHEGMFYARDPIKIIPPRVHVCWDGKWPWYPETKIRGWYYLTLAEAFELDVLSAPLNQRGWIFQERALSPRVFHFSRDQVYWECCSLQASEAFPEGLIDVDSGRLSTVSSTSSKIFELCNSPNTLIGSINLLDLGSAEVFTTAAMRKGQLDPSPDELYNIWRSCVRTFSSCKLTFPRDKLVAISGIASALGLWLDDEFIVGAWKKSLLEDLLWCKDQTVNELLSLPPAYRAPSWSWVSTDGTIEFNLIGRYDPKVFHSISIETETAGAQSVDVASNACIRLRGPLKRARLHETILSGGDDRTQVCGREIRLDLKTDLVRENNPKFSTKAARYHSPRSVNFFIMTEAGMSTIRTTEIFLLPILTAPDMVDGTGCLRGIVLVPTRCGRGEFFRVGYFEVFDDDSRKVLLGQTADIYSEHFESRHEDSMFTVRII</sequence>
<dbReference type="EMBL" id="JAGPYM010000005">
    <property type="protein sequence ID" value="KAH6894632.1"/>
    <property type="molecule type" value="Genomic_DNA"/>
</dbReference>
<comment type="caution">
    <text evidence="2">The sequence shown here is derived from an EMBL/GenBank/DDBJ whole genome shotgun (WGS) entry which is preliminary data.</text>
</comment>
<organism evidence="2 3">
    <name type="scientific">Thelonectria olida</name>
    <dbReference type="NCBI Taxonomy" id="1576542"/>
    <lineage>
        <taxon>Eukaryota</taxon>
        <taxon>Fungi</taxon>
        <taxon>Dikarya</taxon>
        <taxon>Ascomycota</taxon>
        <taxon>Pezizomycotina</taxon>
        <taxon>Sordariomycetes</taxon>
        <taxon>Hypocreomycetidae</taxon>
        <taxon>Hypocreales</taxon>
        <taxon>Nectriaceae</taxon>
        <taxon>Thelonectria</taxon>
    </lineage>
</organism>
<dbReference type="PANTHER" id="PTHR33112">
    <property type="entry name" value="DOMAIN PROTEIN, PUTATIVE-RELATED"/>
    <property type="match status" value="1"/>
</dbReference>
<dbReference type="Proteomes" id="UP000777438">
    <property type="component" value="Unassembled WGS sequence"/>
</dbReference>
<gene>
    <name evidence="2" type="ORF">B0T10DRAFT_258203</name>
</gene>
<proteinExistence type="predicted"/>
<dbReference type="Pfam" id="PF06985">
    <property type="entry name" value="HET"/>
    <property type="match status" value="1"/>
</dbReference>
<name>A0A9P9ASN0_9HYPO</name>
<dbReference type="InterPro" id="IPR010730">
    <property type="entry name" value="HET"/>
</dbReference>
<protein>
    <submittedName>
        <fullName evidence="2">Heterokaryon incompatibility protein-domain-containing protein</fullName>
    </submittedName>
</protein>
<feature type="domain" description="Heterokaryon incompatibility" evidence="1">
    <location>
        <begin position="200"/>
        <end position="356"/>
    </location>
</feature>
<dbReference type="AlphaFoldDB" id="A0A9P9ASN0"/>
<dbReference type="PANTHER" id="PTHR33112:SF10">
    <property type="entry name" value="TOL"/>
    <property type="match status" value="1"/>
</dbReference>